<evidence type="ECO:0000313" key="4">
    <source>
        <dbReference type="Proteomes" id="UP001623600"/>
    </source>
</evidence>
<evidence type="ECO:0000313" key="3">
    <source>
        <dbReference type="EMBL" id="MFL0163854.1"/>
    </source>
</evidence>
<keyword evidence="1" id="KW-0812">Transmembrane</keyword>
<feature type="transmembrane region" description="Helical" evidence="1">
    <location>
        <begin position="181"/>
        <end position="208"/>
    </location>
</feature>
<evidence type="ECO:0000256" key="1">
    <source>
        <dbReference type="SAM" id="Phobius"/>
    </source>
</evidence>
<dbReference type="Pfam" id="PF03050">
    <property type="entry name" value="DDE_Tnp_IS66"/>
    <property type="match status" value="1"/>
</dbReference>
<dbReference type="PANTHER" id="PTHR33678:SF1">
    <property type="entry name" value="BLL1576 PROTEIN"/>
    <property type="match status" value="1"/>
</dbReference>
<feature type="domain" description="Transposase IS66 central" evidence="2">
    <location>
        <begin position="69"/>
        <end position="179"/>
    </location>
</feature>
<reference evidence="3 4" key="1">
    <citation type="submission" date="2024-11" db="EMBL/GenBank/DDBJ databases">
        <authorList>
            <person name="Heng Y.C."/>
            <person name="Lim A.C.H."/>
            <person name="Lee J.K.Y."/>
            <person name="Kittelmann S."/>
        </authorList>
    </citation>
    <scope>NUCLEOTIDE SEQUENCE [LARGE SCALE GENOMIC DNA]</scope>
    <source>
        <strain evidence="3 4">WILCCON 0112</strain>
    </source>
</reference>
<dbReference type="RefSeq" id="WP_406760475.1">
    <property type="nucleotide sequence ID" value="NZ_JBJIAB010000002.1"/>
</dbReference>
<keyword evidence="1" id="KW-1133">Transmembrane helix</keyword>
<comment type="caution">
    <text evidence="3">The sequence shown here is derived from an EMBL/GenBank/DDBJ whole genome shotgun (WGS) entry which is preliminary data.</text>
</comment>
<organism evidence="3 4">
    <name type="scientific">Candidatus Clostridium helianthi</name>
    <dbReference type="NCBI Taxonomy" id="3381660"/>
    <lineage>
        <taxon>Bacteria</taxon>
        <taxon>Bacillati</taxon>
        <taxon>Bacillota</taxon>
        <taxon>Clostridia</taxon>
        <taxon>Eubacteriales</taxon>
        <taxon>Clostridiaceae</taxon>
        <taxon>Clostridium</taxon>
    </lineage>
</organism>
<evidence type="ECO:0000259" key="2">
    <source>
        <dbReference type="Pfam" id="PF03050"/>
    </source>
</evidence>
<keyword evidence="4" id="KW-1185">Reference proteome</keyword>
<name>A0ABW8S1L5_9CLOT</name>
<dbReference type="InterPro" id="IPR052344">
    <property type="entry name" value="Transposase-related"/>
</dbReference>
<dbReference type="InterPro" id="IPR004291">
    <property type="entry name" value="Transposase_IS66_central"/>
</dbReference>
<dbReference type="EMBL" id="JBJIAB010000002">
    <property type="protein sequence ID" value="MFL0163854.1"/>
    <property type="molecule type" value="Genomic_DNA"/>
</dbReference>
<protein>
    <submittedName>
        <fullName evidence="3">Transposase</fullName>
    </submittedName>
</protein>
<dbReference type="PANTHER" id="PTHR33678">
    <property type="entry name" value="BLL1576 PROTEIN"/>
    <property type="match status" value="1"/>
</dbReference>
<proteinExistence type="predicted"/>
<keyword evidence="1" id="KW-0472">Membrane</keyword>
<sequence>MKIHGVYKCHICGESLQDVTPERHIIRQFVDIPEIKVKVIEHRAEIKKCPKCRRKNIGKFPEGITNTVQYSEKVKAIAFYLTQYQLIPYKRGSELIDDMFGIKLSQGTIVNFNKGCYYALGPIENKIKNSITNDAGAIHFDETGIYIDKKRQWLHVASNDKYTYYQAHEKCRQKVIDEINILPNFTVTAVMTASKLIISILIVITLYAKLIF</sequence>
<gene>
    <name evidence="3" type="ORF">ACJDTP_02090</name>
</gene>
<dbReference type="Proteomes" id="UP001623600">
    <property type="component" value="Unassembled WGS sequence"/>
</dbReference>
<accession>A0ABW8S1L5</accession>